<dbReference type="EMBL" id="JAEDAK010000006">
    <property type="protein sequence ID" value="MBH9577227.1"/>
    <property type="molecule type" value="Genomic_DNA"/>
</dbReference>
<accession>A0A931J5H4</accession>
<protein>
    <submittedName>
        <fullName evidence="4">Beta-lactamase family protein</fullName>
    </submittedName>
</protein>
<dbReference type="Pfam" id="PF00144">
    <property type="entry name" value="Beta-lactamase"/>
    <property type="match status" value="1"/>
</dbReference>
<proteinExistence type="predicted"/>
<keyword evidence="2" id="KW-0732">Signal</keyword>
<organism evidence="4 5">
    <name type="scientific">Inhella proteolytica</name>
    <dbReference type="NCBI Taxonomy" id="2795029"/>
    <lineage>
        <taxon>Bacteria</taxon>
        <taxon>Pseudomonadati</taxon>
        <taxon>Pseudomonadota</taxon>
        <taxon>Betaproteobacteria</taxon>
        <taxon>Burkholderiales</taxon>
        <taxon>Sphaerotilaceae</taxon>
        <taxon>Inhella</taxon>
    </lineage>
</organism>
<dbReference type="PANTHER" id="PTHR46825:SF9">
    <property type="entry name" value="BETA-LACTAMASE-RELATED DOMAIN-CONTAINING PROTEIN"/>
    <property type="match status" value="1"/>
</dbReference>
<dbReference type="SUPFAM" id="SSF56601">
    <property type="entry name" value="beta-lactamase/transpeptidase-like"/>
    <property type="match status" value="1"/>
</dbReference>
<name>A0A931J5H4_9BURK</name>
<keyword evidence="5" id="KW-1185">Reference proteome</keyword>
<dbReference type="InterPro" id="IPR001466">
    <property type="entry name" value="Beta-lactam-related"/>
</dbReference>
<gene>
    <name evidence="4" type="ORF">I7X39_09940</name>
</gene>
<feature type="signal peptide" evidence="2">
    <location>
        <begin position="1"/>
        <end position="20"/>
    </location>
</feature>
<dbReference type="InterPro" id="IPR050491">
    <property type="entry name" value="AmpC-like"/>
</dbReference>
<evidence type="ECO:0000259" key="3">
    <source>
        <dbReference type="Pfam" id="PF00144"/>
    </source>
</evidence>
<reference evidence="4" key="1">
    <citation type="submission" date="2020-12" db="EMBL/GenBank/DDBJ databases">
        <title>The genome sequence of Inhella sp. 1Y17.</title>
        <authorList>
            <person name="Liu Y."/>
        </authorList>
    </citation>
    <scope>NUCLEOTIDE SEQUENCE</scope>
    <source>
        <strain evidence="4">1Y17</strain>
    </source>
</reference>
<dbReference type="Proteomes" id="UP000613266">
    <property type="component" value="Unassembled WGS sequence"/>
</dbReference>
<feature type="region of interest" description="Disordered" evidence="1">
    <location>
        <begin position="133"/>
        <end position="152"/>
    </location>
</feature>
<dbReference type="PANTHER" id="PTHR46825">
    <property type="entry name" value="D-ALANYL-D-ALANINE-CARBOXYPEPTIDASE/ENDOPEPTIDASE AMPH"/>
    <property type="match status" value="1"/>
</dbReference>
<dbReference type="InterPro" id="IPR012338">
    <property type="entry name" value="Beta-lactam/transpept-like"/>
</dbReference>
<sequence length="468" mass="50307">MSFLLAPTLLTLATALSAPAPQLQSQALLDALRESSGVPGLGAAVWQQGRLVWQGSSGLRDLAQQLPVQADTRFRLASVSKLFAATAAAQLVQQGQLDPEAPVQPLLGEALPPDWPPLSSAQLAAHSAGVPHYQAQDSGRGHQAHASAREATATHLQARQLVGAPGARFHYSSWGYTVLSAVVEARSGLNYLDFLARHTTPGLAIGVDRSDDAQDRTMSRPYTLTPQGPQPAAPHDYSYTWGGGGLAATPGALAEWGGRVLQGRVVDAATRDWMWTPQRLNSGEPSGERDFQMGFGWRLGQDLEGQALRHHAGVTSGARSVLLLWPEQQLSVSLLSNALWTSAIERTAELLSAPFRPLPKDLVAADCPTGHTRFQAELQDEAFEGRLRFVRVAGHCQGELELPEALATRLHAPPQPRRERLRVLALAPGLARAALVSPIGLLEWRAIGQDKAQVLLPGQRLLKLRLQA</sequence>
<feature type="chain" id="PRO_5037895384" evidence="2">
    <location>
        <begin position="21"/>
        <end position="468"/>
    </location>
</feature>
<feature type="domain" description="Beta-lactamase-related" evidence="3">
    <location>
        <begin position="27"/>
        <end position="339"/>
    </location>
</feature>
<evidence type="ECO:0000256" key="2">
    <source>
        <dbReference type="SAM" id="SignalP"/>
    </source>
</evidence>
<evidence type="ECO:0000313" key="5">
    <source>
        <dbReference type="Proteomes" id="UP000613266"/>
    </source>
</evidence>
<comment type="caution">
    <text evidence="4">The sequence shown here is derived from an EMBL/GenBank/DDBJ whole genome shotgun (WGS) entry which is preliminary data.</text>
</comment>
<dbReference type="AlphaFoldDB" id="A0A931J5H4"/>
<evidence type="ECO:0000313" key="4">
    <source>
        <dbReference type="EMBL" id="MBH9577227.1"/>
    </source>
</evidence>
<evidence type="ECO:0000256" key="1">
    <source>
        <dbReference type="SAM" id="MobiDB-lite"/>
    </source>
</evidence>
<dbReference type="RefSeq" id="WP_198111006.1">
    <property type="nucleotide sequence ID" value="NZ_JAEDAK010000006.1"/>
</dbReference>
<dbReference type="Gene3D" id="3.40.710.10">
    <property type="entry name" value="DD-peptidase/beta-lactamase superfamily"/>
    <property type="match status" value="1"/>
</dbReference>